<dbReference type="Pfam" id="PF19112">
    <property type="entry name" value="VanA_C"/>
    <property type="match status" value="1"/>
</dbReference>
<evidence type="ECO:0000256" key="5">
    <source>
        <dbReference type="ARBA" id="ARBA00023014"/>
    </source>
</evidence>
<keyword evidence="1" id="KW-0001">2Fe-2S</keyword>
<keyword evidence="3" id="KW-0560">Oxidoreductase</keyword>
<proteinExistence type="predicted"/>
<gene>
    <name evidence="7" type="ORF">EV675_4887</name>
</gene>
<dbReference type="CDD" id="cd08878">
    <property type="entry name" value="RHO_alpha_C_DMO-like"/>
    <property type="match status" value="1"/>
</dbReference>
<dbReference type="GO" id="GO:0032259">
    <property type="term" value="P:methylation"/>
    <property type="evidence" value="ECO:0007669"/>
    <property type="project" value="UniProtKB-KW"/>
</dbReference>
<evidence type="ECO:0000313" key="8">
    <source>
        <dbReference type="Proteomes" id="UP000292445"/>
    </source>
</evidence>
<dbReference type="InterPro" id="IPR050584">
    <property type="entry name" value="Cholesterol_7-desaturase"/>
</dbReference>
<keyword evidence="4" id="KW-0408">Iron</keyword>
<dbReference type="OrthoDB" id="9790995at2"/>
<comment type="caution">
    <text evidence="7">The sequence shown here is derived from an EMBL/GenBank/DDBJ whole genome shotgun (WGS) entry which is preliminary data.</text>
</comment>
<dbReference type="Gene3D" id="2.102.10.10">
    <property type="entry name" value="Rieske [2Fe-2S] iron-sulphur domain"/>
    <property type="match status" value="1"/>
</dbReference>
<evidence type="ECO:0000313" key="7">
    <source>
        <dbReference type="EMBL" id="RZS78243.1"/>
    </source>
</evidence>
<dbReference type="SUPFAM" id="SSF55961">
    <property type="entry name" value="Bet v1-like"/>
    <property type="match status" value="1"/>
</dbReference>
<dbReference type="PROSITE" id="PS51296">
    <property type="entry name" value="RIESKE"/>
    <property type="match status" value="1"/>
</dbReference>
<accession>A0A4Q7N882</accession>
<dbReference type="InterPro" id="IPR044043">
    <property type="entry name" value="VanA_C_cat"/>
</dbReference>
<dbReference type="Proteomes" id="UP000292445">
    <property type="component" value="Unassembled WGS sequence"/>
</dbReference>
<dbReference type="Gene3D" id="3.90.380.10">
    <property type="entry name" value="Naphthalene 1,2-dioxygenase Alpha Subunit, Chain A, domain 1"/>
    <property type="match status" value="1"/>
</dbReference>
<protein>
    <submittedName>
        <fullName evidence="7">Vanillate O-demethylase monooxygenase subunit</fullName>
    </submittedName>
</protein>
<evidence type="ECO:0000256" key="2">
    <source>
        <dbReference type="ARBA" id="ARBA00022723"/>
    </source>
</evidence>
<evidence type="ECO:0000259" key="6">
    <source>
        <dbReference type="PROSITE" id="PS51296"/>
    </source>
</evidence>
<reference evidence="7 8" key="1">
    <citation type="submission" date="2019-02" db="EMBL/GenBank/DDBJ databases">
        <title>Genomic Encyclopedia of Type Strains, Phase IV (KMG-IV): sequencing the most valuable type-strain genomes for metagenomic binning, comparative biology and taxonomic classification.</title>
        <authorList>
            <person name="Goeker M."/>
        </authorList>
    </citation>
    <scope>NUCLEOTIDE SEQUENCE [LARGE SCALE GENOMIC DNA]</scope>
    <source>
        <strain evidence="7 8">K24</strain>
    </source>
</reference>
<dbReference type="AlphaFoldDB" id="A0A4Q7N882"/>
<dbReference type="PANTHER" id="PTHR21266">
    <property type="entry name" value="IRON-SULFUR DOMAIN CONTAINING PROTEIN"/>
    <property type="match status" value="1"/>
</dbReference>
<name>A0A4Q7N882_9BURK</name>
<feature type="domain" description="Rieske" evidence="6">
    <location>
        <begin position="8"/>
        <end position="109"/>
    </location>
</feature>
<keyword evidence="7" id="KW-0503">Monooxygenase</keyword>
<keyword evidence="5" id="KW-0411">Iron-sulfur</keyword>
<dbReference type="GO" id="GO:0046872">
    <property type="term" value="F:metal ion binding"/>
    <property type="evidence" value="ECO:0007669"/>
    <property type="project" value="UniProtKB-KW"/>
</dbReference>
<dbReference type="GO" id="GO:0008168">
    <property type="term" value="F:methyltransferase activity"/>
    <property type="evidence" value="ECO:0007669"/>
    <property type="project" value="UniProtKB-KW"/>
</dbReference>
<evidence type="ECO:0000256" key="3">
    <source>
        <dbReference type="ARBA" id="ARBA00023002"/>
    </source>
</evidence>
<dbReference type="InterPro" id="IPR017941">
    <property type="entry name" value="Rieske_2Fe-2S"/>
</dbReference>
<evidence type="ECO:0000256" key="4">
    <source>
        <dbReference type="ARBA" id="ARBA00023004"/>
    </source>
</evidence>
<dbReference type="GO" id="GO:0051537">
    <property type="term" value="F:2 iron, 2 sulfur cluster binding"/>
    <property type="evidence" value="ECO:0007669"/>
    <property type="project" value="UniProtKB-KW"/>
</dbReference>
<evidence type="ECO:0000256" key="1">
    <source>
        <dbReference type="ARBA" id="ARBA00022714"/>
    </source>
</evidence>
<dbReference type="GO" id="GO:0004497">
    <property type="term" value="F:monooxygenase activity"/>
    <property type="evidence" value="ECO:0007669"/>
    <property type="project" value="UniProtKB-KW"/>
</dbReference>
<dbReference type="SUPFAM" id="SSF50022">
    <property type="entry name" value="ISP domain"/>
    <property type="match status" value="1"/>
</dbReference>
<dbReference type="Pfam" id="PF00355">
    <property type="entry name" value="Rieske"/>
    <property type="match status" value="1"/>
</dbReference>
<keyword evidence="7" id="KW-0808">Transferase</keyword>
<keyword evidence="2" id="KW-0479">Metal-binding</keyword>
<dbReference type="InterPro" id="IPR036922">
    <property type="entry name" value="Rieske_2Fe-2S_sf"/>
</dbReference>
<dbReference type="EMBL" id="SGXC01000003">
    <property type="protein sequence ID" value="RZS78243.1"/>
    <property type="molecule type" value="Genomic_DNA"/>
</dbReference>
<keyword evidence="8" id="KW-1185">Reference proteome</keyword>
<sequence length="342" mass="37944">MEFLRNCWYMAGWSEELPAGALLSRTFLEQPVVLFRRQDGAPVALLDRCPHRVAPLSRGTLAGDTLRCIYHGLRFDAHGRCVENPHGAIPAKASVPAFPMAERDGVLWIWMGTPDAADTARVPDLGHMARVPATAQSRGAMPSACHYQLIVDNVADLSHVEYLHATTLGGGAFVENRPVVSEQGTEVVIELRSQGQPAPPVYDRFLPQPGVPVDFVNRVTWYPAGLLKLDISVTPMGAPPEQGLRTFNAHIVTPETRTSSHYWYWLTREYRQDDEDMTRLRHALMTRVFVEEDKPVIEAQQRLLGTADLFDAQPVLLATDTGSIRIRRVLKQLLAQEGGPAA</sequence>
<keyword evidence="7" id="KW-0489">Methyltransferase</keyword>
<organism evidence="7 8">
    <name type="scientific">Pigmentiphaga kullae</name>
    <dbReference type="NCBI Taxonomy" id="151784"/>
    <lineage>
        <taxon>Bacteria</taxon>
        <taxon>Pseudomonadati</taxon>
        <taxon>Pseudomonadota</taxon>
        <taxon>Betaproteobacteria</taxon>
        <taxon>Burkholderiales</taxon>
        <taxon>Alcaligenaceae</taxon>
        <taxon>Pigmentiphaga</taxon>
    </lineage>
</organism>
<dbReference type="PANTHER" id="PTHR21266:SF60">
    <property type="entry name" value="3-KETOSTEROID-9-ALPHA-MONOOXYGENASE, OXYGENASE COMPONENT"/>
    <property type="match status" value="1"/>
</dbReference>